<comment type="caution">
    <text evidence="2">The sequence shown here is derived from an EMBL/GenBank/DDBJ whole genome shotgun (WGS) entry which is preliminary data.</text>
</comment>
<feature type="transmembrane region" description="Helical" evidence="1">
    <location>
        <begin position="46"/>
        <end position="68"/>
    </location>
</feature>
<protein>
    <submittedName>
        <fullName evidence="2">DUF5381 family protein</fullName>
    </submittedName>
</protein>
<dbReference type="Pfam" id="PF17353">
    <property type="entry name" value="DUF5381"/>
    <property type="match status" value="1"/>
</dbReference>
<keyword evidence="1" id="KW-0812">Transmembrane</keyword>
<evidence type="ECO:0000313" key="3">
    <source>
        <dbReference type="Proteomes" id="UP001589747"/>
    </source>
</evidence>
<organism evidence="2 3">
    <name type="scientific">Paenibacillus aurantiacus</name>
    <dbReference type="NCBI Taxonomy" id="1936118"/>
    <lineage>
        <taxon>Bacteria</taxon>
        <taxon>Bacillati</taxon>
        <taxon>Bacillota</taxon>
        <taxon>Bacilli</taxon>
        <taxon>Bacillales</taxon>
        <taxon>Paenibacillaceae</taxon>
        <taxon>Paenibacillus</taxon>
    </lineage>
</organism>
<proteinExistence type="predicted"/>
<feature type="transmembrane region" description="Helical" evidence="1">
    <location>
        <begin position="20"/>
        <end position="40"/>
    </location>
</feature>
<accession>A0ABV5KR16</accession>
<name>A0ABV5KR16_9BACL</name>
<dbReference type="InterPro" id="IPR035324">
    <property type="entry name" value="DUF5381"/>
</dbReference>
<gene>
    <name evidence="2" type="ORF">ACFFSY_17250</name>
</gene>
<sequence>MGNLRETEHGVEVVPSRYEAGCLIAGGGFMFAVSTVLLFVARHWSIAKGVLAAVAGLSGVAVFGGALLRALPILVGRRPLFEIHGGYLQSINGKIALADIDELTFGWHAYRPTGMVFSDLVVRSVTNERYFFPTYNMVSEMEIDRLVRTYILPYATTACREKWERQGGMTPRSGP</sequence>
<dbReference type="EMBL" id="JBHMDO010000028">
    <property type="protein sequence ID" value="MFB9327677.1"/>
    <property type="molecule type" value="Genomic_DNA"/>
</dbReference>
<evidence type="ECO:0000313" key="2">
    <source>
        <dbReference type="EMBL" id="MFB9327677.1"/>
    </source>
</evidence>
<keyword evidence="3" id="KW-1185">Reference proteome</keyword>
<dbReference type="RefSeq" id="WP_377496231.1">
    <property type="nucleotide sequence ID" value="NZ_JBHMDO010000028.1"/>
</dbReference>
<reference evidence="2 3" key="1">
    <citation type="submission" date="2024-09" db="EMBL/GenBank/DDBJ databases">
        <authorList>
            <person name="Sun Q."/>
            <person name="Mori K."/>
        </authorList>
    </citation>
    <scope>NUCLEOTIDE SEQUENCE [LARGE SCALE GENOMIC DNA]</scope>
    <source>
        <strain evidence="2 3">TISTR 2452</strain>
    </source>
</reference>
<keyword evidence="1" id="KW-0472">Membrane</keyword>
<dbReference type="Proteomes" id="UP001589747">
    <property type="component" value="Unassembled WGS sequence"/>
</dbReference>
<keyword evidence="1" id="KW-1133">Transmembrane helix</keyword>
<evidence type="ECO:0000256" key="1">
    <source>
        <dbReference type="SAM" id="Phobius"/>
    </source>
</evidence>